<evidence type="ECO:0000313" key="10">
    <source>
        <dbReference type="Proteomes" id="UP000274391"/>
    </source>
</evidence>
<dbReference type="GO" id="GO:0019363">
    <property type="term" value="P:pyridine nucleotide biosynthetic process"/>
    <property type="evidence" value="ECO:0007669"/>
    <property type="project" value="UniProtKB-KW"/>
</dbReference>
<dbReference type="GO" id="GO:0046872">
    <property type="term" value="F:metal ion binding"/>
    <property type="evidence" value="ECO:0007669"/>
    <property type="project" value="UniProtKB-KW"/>
</dbReference>
<dbReference type="RefSeq" id="WP_124972118.1">
    <property type="nucleotide sequence ID" value="NZ_RQVS01000007.1"/>
</dbReference>
<feature type="domain" description="Isochorismatase-like" evidence="8">
    <location>
        <begin position="4"/>
        <end position="189"/>
    </location>
</feature>
<dbReference type="SUPFAM" id="SSF52499">
    <property type="entry name" value="Isochorismatase-like hydrolases"/>
    <property type="match status" value="1"/>
</dbReference>
<evidence type="ECO:0000256" key="7">
    <source>
        <dbReference type="ARBA" id="ARBA00043224"/>
    </source>
</evidence>
<dbReference type="AlphaFoldDB" id="A0A3P3VXU2"/>
<dbReference type="Proteomes" id="UP000274391">
    <property type="component" value="Unassembled WGS sequence"/>
</dbReference>
<dbReference type="Gene3D" id="3.40.50.850">
    <property type="entry name" value="Isochorismatase-like"/>
    <property type="match status" value="1"/>
</dbReference>
<dbReference type="GO" id="GO:0008936">
    <property type="term" value="F:nicotinamidase activity"/>
    <property type="evidence" value="ECO:0007669"/>
    <property type="project" value="UniProtKB-EC"/>
</dbReference>
<comment type="pathway">
    <text evidence="5">Cofactor biosynthesis; nicotinate biosynthesis; nicotinate from nicotinamide: step 1/1.</text>
</comment>
<dbReference type="InterPro" id="IPR052347">
    <property type="entry name" value="Isochorismatase_Nicotinamidase"/>
</dbReference>
<keyword evidence="3" id="KW-0479">Metal-binding</keyword>
<reference evidence="9 10" key="1">
    <citation type="submission" date="2018-11" db="EMBL/GenBank/DDBJ databases">
        <title>YIM 102482-1 draft genome.</title>
        <authorList>
            <person name="Li G."/>
            <person name="Jiang Y."/>
        </authorList>
    </citation>
    <scope>NUCLEOTIDE SEQUENCE [LARGE SCALE GENOMIC DNA]</scope>
    <source>
        <strain evidence="9 10">YIM 102482-1</strain>
    </source>
</reference>
<name>A0A3P3VXU2_9MICO</name>
<evidence type="ECO:0000313" key="9">
    <source>
        <dbReference type="EMBL" id="RRJ86858.1"/>
    </source>
</evidence>
<organism evidence="9 10">
    <name type="scientific">Gulosibacter macacae</name>
    <dbReference type="NCBI Taxonomy" id="2488791"/>
    <lineage>
        <taxon>Bacteria</taxon>
        <taxon>Bacillati</taxon>
        <taxon>Actinomycetota</taxon>
        <taxon>Actinomycetes</taxon>
        <taxon>Micrococcales</taxon>
        <taxon>Microbacteriaceae</taxon>
        <taxon>Gulosibacter</taxon>
    </lineage>
</organism>
<evidence type="ECO:0000256" key="1">
    <source>
        <dbReference type="ARBA" id="ARBA00006336"/>
    </source>
</evidence>
<gene>
    <name evidence="9" type="ORF">EG850_07505</name>
</gene>
<proteinExistence type="inferred from homology"/>
<dbReference type="PANTHER" id="PTHR11080">
    <property type="entry name" value="PYRAZINAMIDASE/NICOTINAMIDASE"/>
    <property type="match status" value="1"/>
</dbReference>
<protein>
    <recommendedName>
        <fullName evidence="6">nicotinamidase</fullName>
        <ecNumber evidence="6">3.5.1.19</ecNumber>
    </recommendedName>
    <alternativeName>
        <fullName evidence="7">Nicotinamide deamidase</fullName>
    </alternativeName>
</protein>
<comment type="similarity">
    <text evidence="1">Belongs to the isochorismatase family.</text>
</comment>
<dbReference type="EMBL" id="RQVS01000007">
    <property type="protein sequence ID" value="RRJ86858.1"/>
    <property type="molecule type" value="Genomic_DNA"/>
</dbReference>
<dbReference type="InterPro" id="IPR036380">
    <property type="entry name" value="Isochorismatase-like_sf"/>
</dbReference>
<dbReference type="EC" id="3.5.1.19" evidence="6"/>
<evidence type="ECO:0000256" key="4">
    <source>
        <dbReference type="ARBA" id="ARBA00022801"/>
    </source>
</evidence>
<evidence type="ECO:0000256" key="3">
    <source>
        <dbReference type="ARBA" id="ARBA00022723"/>
    </source>
</evidence>
<evidence type="ECO:0000256" key="2">
    <source>
        <dbReference type="ARBA" id="ARBA00022642"/>
    </source>
</evidence>
<dbReference type="InterPro" id="IPR000868">
    <property type="entry name" value="Isochorismatase-like_dom"/>
</dbReference>
<keyword evidence="10" id="KW-1185">Reference proteome</keyword>
<evidence type="ECO:0000259" key="8">
    <source>
        <dbReference type="Pfam" id="PF00857"/>
    </source>
</evidence>
<dbReference type="OrthoDB" id="9791276at2"/>
<accession>A0A3P3VXU2</accession>
<dbReference type="PANTHER" id="PTHR11080:SF2">
    <property type="entry name" value="LD05707P"/>
    <property type="match status" value="1"/>
</dbReference>
<evidence type="ECO:0000256" key="6">
    <source>
        <dbReference type="ARBA" id="ARBA00039017"/>
    </source>
</evidence>
<dbReference type="Pfam" id="PF00857">
    <property type="entry name" value="Isochorismatase"/>
    <property type="match status" value="1"/>
</dbReference>
<comment type="caution">
    <text evidence="9">The sequence shown here is derived from an EMBL/GenBank/DDBJ whole genome shotgun (WGS) entry which is preliminary data.</text>
</comment>
<keyword evidence="4" id="KW-0378">Hydrolase</keyword>
<evidence type="ECO:0000256" key="5">
    <source>
        <dbReference type="ARBA" id="ARBA00037900"/>
    </source>
</evidence>
<sequence>MTRALLIVDVQNDFTEGGALGCNGGAQVARSVTELIHTGSYDLVAASRDWHDPNSDNGGHISEHPDFVDTWPPHCIADTHGAKYHPGLEADHIDLHVRKGMGVPAYSAFEGELDDGSKLADALRARDVDALDIVGIATDHCVRASALDALAAGFSVRVLADLTAPVSAAAGEAALEEVRAAGGEVADSDAVRSEVPEP</sequence>
<keyword evidence="2" id="KW-0662">Pyridine nucleotide biosynthesis</keyword>